<evidence type="ECO:0000313" key="2">
    <source>
        <dbReference type="EMBL" id="MBP1853071.1"/>
    </source>
</evidence>
<keyword evidence="3" id="KW-1185">Reference proteome</keyword>
<evidence type="ECO:0000256" key="1">
    <source>
        <dbReference type="SAM" id="MobiDB-lite"/>
    </source>
</evidence>
<accession>A0ABS4E587</accession>
<feature type="region of interest" description="Disordered" evidence="1">
    <location>
        <begin position="14"/>
        <end position="87"/>
    </location>
</feature>
<feature type="compositionally biased region" description="Basic and acidic residues" evidence="1">
    <location>
        <begin position="63"/>
        <end position="75"/>
    </location>
</feature>
<comment type="caution">
    <text evidence="2">The sequence shown here is derived from an EMBL/GenBank/DDBJ whole genome shotgun (WGS) entry which is preliminary data.</text>
</comment>
<evidence type="ECO:0008006" key="4">
    <source>
        <dbReference type="Google" id="ProtNLM"/>
    </source>
</evidence>
<feature type="region of interest" description="Disordered" evidence="1">
    <location>
        <begin position="207"/>
        <end position="262"/>
    </location>
</feature>
<dbReference type="RefSeq" id="WP_209948533.1">
    <property type="nucleotide sequence ID" value="NZ_JAGGJU010000015.1"/>
</dbReference>
<name>A0ABS4E587_9HYPH</name>
<organism evidence="2 3">
    <name type="scientific">Rhizobium halophytocola</name>
    <dbReference type="NCBI Taxonomy" id="735519"/>
    <lineage>
        <taxon>Bacteria</taxon>
        <taxon>Pseudomonadati</taxon>
        <taxon>Pseudomonadota</taxon>
        <taxon>Alphaproteobacteria</taxon>
        <taxon>Hyphomicrobiales</taxon>
        <taxon>Rhizobiaceae</taxon>
        <taxon>Rhizobium/Agrobacterium group</taxon>
        <taxon>Rhizobium</taxon>
    </lineage>
</organism>
<proteinExistence type="predicted"/>
<dbReference type="EMBL" id="JAGGJU010000015">
    <property type="protein sequence ID" value="MBP1853071.1"/>
    <property type="molecule type" value="Genomic_DNA"/>
</dbReference>
<reference evidence="2 3" key="1">
    <citation type="submission" date="2021-03" db="EMBL/GenBank/DDBJ databases">
        <title>Genomic Encyclopedia of Type Strains, Phase IV (KMG-IV): sequencing the most valuable type-strain genomes for metagenomic binning, comparative biology and taxonomic classification.</title>
        <authorList>
            <person name="Goeker M."/>
        </authorList>
    </citation>
    <scope>NUCLEOTIDE SEQUENCE [LARGE SCALE GENOMIC DNA]</scope>
    <source>
        <strain evidence="2 3">DSM 21600</strain>
    </source>
</reference>
<gene>
    <name evidence="2" type="ORF">J2Z17_004530</name>
</gene>
<protein>
    <recommendedName>
        <fullName evidence="4">Helix-turn-helix domain-containing protein</fullName>
    </recommendedName>
</protein>
<sequence>MSSFTPSAALLRTRIVGRSDQADDGFYGSGAGTKPASKSYEKQSLAGAAQKVARRIRRPLPAPEREKEIKRRREWSGGGNMPPELRSHYSESERAVMCVIAQRCKEKGFCDLCIDEIARIAGVGRTSAQNAIRKARSNERRDISVRERPQRAGKNLTNIIRIVSETWRSWIKRAIGFKNLSTSVTQVYKTSVEKAERVLSAFERECKADRRAPSEAQGSSAGDSKGKEKGYGKGTGKATEPRWWQKAKAKSHEPGLGGEGAP</sequence>
<dbReference type="Proteomes" id="UP000759443">
    <property type="component" value="Unassembled WGS sequence"/>
</dbReference>
<evidence type="ECO:0000313" key="3">
    <source>
        <dbReference type="Proteomes" id="UP000759443"/>
    </source>
</evidence>